<dbReference type="OrthoDB" id="8913080at2"/>
<reference evidence="1 2" key="1">
    <citation type="submission" date="2019-04" db="EMBL/GenBank/DDBJ databases">
        <title>Azoarcus nasutitermitis sp. nov. isolated from termite nest.</title>
        <authorList>
            <person name="Lin S.-Y."/>
            <person name="Hameed A."/>
            <person name="Hsu Y.-H."/>
            <person name="Young C.-C."/>
        </authorList>
    </citation>
    <scope>NUCLEOTIDE SEQUENCE [LARGE SCALE GENOMIC DNA]</scope>
    <source>
        <strain evidence="1 2">CC-YHH838</strain>
    </source>
</reference>
<dbReference type="AlphaFoldDB" id="A0A4S4AYI3"/>
<dbReference type="EMBL" id="SSOC01000005">
    <property type="protein sequence ID" value="THF63682.1"/>
    <property type="molecule type" value="Genomic_DNA"/>
</dbReference>
<evidence type="ECO:0000313" key="1">
    <source>
        <dbReference type="EMBL" id="THF63682.1"/>
    </source>
</evidence>
<keyword evidence="2" id="KW-1185">Reference proteome</keyword>
<sequence length="87" mass="9791">MPKTDTSRLIAAFPHLANISGAWGTRECRQRINRLMTDTRGGARGGFPPEHASALVSLLVEHDRDFPAFDDSARWLWWESSRRGLVA</sequence>
<proteinExistence type="predicted"/>
<dbReference type="RefSeq" id="WP_136348843.1">
    <property type="nucleotide sequence ID" value="NZ_SSOC01000005.1"/>
</dbReference>
<dbReference type="Proteomes" id="UP000308430">
    <property type="component" value="Unassembled WGS sequence"/>
</dbReference>
<gene>
    <name evidence="1" type="ORF">E6C76_13925</name>
</gene>
<comment type="caution">
    <text evidence="1">The sequence shown here is derived from an EMBL/GenBank/DDBJ whole genome shotgun (WGS) entry which is preliminary data.</text>
</comment>
<name>A0A4S4AYI3_9RHOO</name>
<protein>
    <submittedName>
        <fullName evidence="1">Uncharacterized protein</fullName>
    </submittedName>
</protein>
<evidence type="ECO:0000313" key="2">
    <source>
        <dbReference type="Proteomes" id="UP000308430"/>
    </source>
</evidence>
<accession>A0A4S4AYI3</accession>
<organism evidence="1 2">
    <name type="scientific">Pseudothauera nasutitermitis</name>
    <dbReference type="NCBI Taxonomy" id="2565930"/>
    <lineage>
        <taxon>Bacteria</taxon>
        <taxon>Pseudomonadati</taxon>
        <taxon>Pseudomonadota</taxon>
        <taxon>Betaproteobacteria</taxon>
        <taxon>Rhodocyclales</taxon>
        <taxon>Zoogloeaceae</taxon>
        <taxon>Pseudothauera</taxon>
    </lineage>
</organism>